<keyword evidence="3" id="KW-1185">Reference proteome</keyword>
<reference evidence="2 3" key="1">
    <citation type="submission" date="2019-09" db="EMBL/GenBank/DDBJ databases">
        <authorList>
            <person name="Ou C."/>
        </authorList>
    </citation>
    <scope>NUCLEOTIDE SEQUENCE [LARGE SCALE GENOMIC DNA]</scope>
    <source>
        <strain evidence="2">S2</strain>
        <tissue evidence="2">Leaf</tissue>
    </source>
</reference>
<evidence type="ECO:0000313" key="2">
    <source>
        <dbReference type="EMBL" id="KAB2603415.1"/>
    </source>
</evidence>
<accession>A0A5N5FJT7</accession>
<dbReference type="EMBL" id="SMOL01000695">
    <property type="protein sequence ID" value="KAB2603415.1"/>
    <property type="molecule type" value="Genomic_DNA"/>
</dbReference>
<dbReference type="InterPro" id="IPR053325">
    <property type="entry name" value="H3-Acetyl_Activator"/>
</dbReference>
<evidence type="ECO:0000256" key="1">
    <source>
        <dbReference type="SAM" id="MobiDB-lite"/>
    </source>
</evidence>
<sequence>MNHQRSQTALCKWLFQHSFHPSPKLLSLDSLSTSPTRRVSDSAPLPEPKILLNTPTTTPHHFLHPALSNSPTQFTALRNVRQFSGGSEEFDQNQVGGDRDGHGVQGNYFDEEAECARDSVKEVLELYEGLLAKVPESNKAALQRSMGLKIEQLKAELQQLNE</sequence>
<protein>
    <submittedName>
        <fullName evidence="2">Uncharacterized protein</fullName>
    </submittedName>
</protein>
<dbReference type="Proteomes" id="UP000327157">
    <property type="component" value="Chromosome 10"/>
</dbReference>
<dbReference type="AlphaFoldDB" id="A0A5N5FJT7"/>
<evidence type="ECO:0000313" key="3">
    <source>
        <dbReference type="Proteomes" id="UP000327157"/>
    </source>
</evidence>
<comment type="caution">
    <text evidence="2">The sequence shown here is derived from an EMBL/GenBank/DDBJ whole genome shotgun (WGS) entry which is preliminary data.</text>
</comment>
<feature type="region of interest" description="Disordered" evidence="1">
    <location>
        <begin position="29"/>
        <end position="49"/>
    </location>
</feature>
<reference evidence="3" key="2">
    <citation type="submission" date="2019-10" db="EMBL/GenBank/DDBJ databases">
        <title>A de novo genome assembly of a pear dwarfing rootstock.</title>
        <authorList>
            <person name="Wang F."/>
            <person name="Wang J."/>
            <person name="Li S."/>
            <person name="Zhang Y."/>
            <person name="Fang M."/>
            <person name="Ma L."/>
            <person name="Zhao Y."/>
            <person name="Jiang S."/>
        </authorList>
    </citation>
    <scope>NUCLEOTIDE SEQUENCE [LARGE SCALE GENOMIC DNA]</scope>
</reference>
<dbReference type="OrthoDB" id="273230at2759"/>
<organism evidence="2 3">
    <name type="scientific">Pyrus ussuriensis x Pyrus communis</name>
    <dbReference type="NCBI Taxonomy" id="2448454"/>
    <lineage>
        <taxon>Eukaryota</taxon>
        <taxon>Viridiplantae</taxon>
        <taxon>Streptophyta</taxon>
        <taxon>Embryophyta</taxon>
        <taxon>Tracheophyta</taxon>
        <taxon>Spermatophyta</taxon>
        <taxon>Magnoliopsida</taxon>
        <taxon>eudicotyledons</taxon>
        <taxon>Gunneridae</taxon>
        <taxon>Pentapetalae</taxon>
        <taxon>rosids</taxon>
        <taxon>fabids</taxon>
        <taxon>Rosales</taxon>
        <taxon>Rosaceae</taxon>
        <taxon>Amygdaloideae</taxon>
        <taxon>Maleae</taxon>
        <taxon>Pyrus</taxon>
    </lineage>
</organism>
<dbReference type="PANTHER" id="PTHR35706">
    <property type="entry name" value="F14O23.11 PROTEIN"/>
    <property type="match status" value="1"/>
</dbReference>
<gene>
    <name evidence="2" type="ORF">D8674_004420</name>
</gene>
<proteinExistence type="predicted"/>
<reference evidence="2 3" key="3">
    <citation type="submission" date="2019-11" db="EMBL/GenBank/DDBJ databases">
        <title>A de novo genome assembly of a pear dwarfing rootstock.</title>
        <authorList>
            <person name="Wang F."/>
            <person name="Wang J."/>
            <person name="Li S."/>
            <person name="Zhang Y."/>
            <person name="Fang M."/>
            <person name="Ma L."/>
            <person name="Zhao Y."/>
            <person name="Jiang S."/>
        </authorList>
    </citation>
    <scope>NUCLEOTIDE SEQUENCE [LARGE SCALE GENOMIC DNA]</scope>
    <source>
        <strain evidence="2">S2</strain>
        <tissue evidence="2">Leaf</tissue>
    </source>
</reference>
<dbReference type="PANTHER" id="PTHR35706:SF1">
    <property type="entry name" value="EMBRYOGENESIS-LIKE PROTEIN"/>
    <property type="match status" value="1"/>
</dbReference>
<name>A0A5N5FJT7_9ROSA</name>